<proteinExistence type="predicted"/>
<dbReference type="AlphaFoldDB" id="A6DFS6"/>
<organism evidence="1 2">
    <name type="scientific">Lentisphaera araneosa HTCC2155</name>
    <dbReference type="NCBI Taxonomy" id="313628"/>
    <lineage>
        <taxon>Bacteria</taxon>
        <taxon>Pseudomonadati</taxon>
        <taxon>Lentisphaerota</taxon>
        <taxon>Lentisphaeria</taxon>
        <taxon>Lentisphaerales</taxon>
        <taxon>Lentisphaeraceae</taxon>
        <taxon>Lentisphaera</taxon>
    </lineage>
</organism>
<dbReference type="Proteomes" id="UP000004947">
    <property type="component" value="Unassembled WGS sequence"/>
</dbReference>
<comment type="caution">
    <text evidence="1">The sequence shown here is derived from an EMBL/GenBank/DDBJ whole genome shotgun (WGS) entry which is preliminary data.</text>
</comment>
<evidence type="ECO:0000313" key="1">
    <source>
        <dbReference type="EMBL" id="EDM29656.1"/>
    </source>
</evidence>
<dbReference type="EMBL" id="ABCK01000001">
    <property type="protein sequence ID" value="EDM29656.1"/>
    <property type="molecule type" value="Genomic_DNA"/>
</dbReference>
<reference evidence="1 2" key="1">
    <citation type="journal article" date="2010" name="J. Bacteriol.">
        <title>Genome sequence of Lentisphaera araneosa HTCC2155T, the type species of the order Lentisphaerales in the phylum Lentisphaerae.</title>
        <authorList>
            <person name="Thrash J.C."/>
            <person name="Cho J.C."/>
            <person name="Vergin K.L."/>
            <person name="Morris R.M."/>
            <person name="Giovannoni S.J."/>
        </authorList>
    </citation>
    <scope>NUCLEOTIDE SEQUENCE [LARGE SCALE GENOMIC DNA]</scope>
    <source>
        <strain evidence="1 2">HTCC2155</strain>
    </source>
</reference>
<evidence type="ECO:0000313" key="2">
    <source>
        <dbReference type="Proteomes" id="UP000004947"/>
    </source>
</evidence>
<sequence>MLFKVEATITLDQKNDHRILRNDLWGSLFTMVVKISTRKIAAN</sequence>
<name>A6DFS6_9BACT</name>
<keyword evidence="2" id="KW-1185">Reference proteome</keyword>
<protein>
    <submittedName>
        <fullName evidence="1">Uncharacterized protein</fullName>
    </submittedName>
</protein>
<accession>A6DFS6</accession>
<gene>
    <name evidence="1" type="ORF">LNTAR_17938</name>
</gene>